<keyword evidence="3" id="KW-1185">Reference proteome</keyword>
<organism evidence="2 3">
    <name type="scientific">Parnassius apollo</name>
    <name type="common">Apollo butterfly</name>
    <name type="synonym">Papilio apollo</name>
    <dbReference type="NCBI Taxonomy" id="110799"/>
    <lineage>
        <taxon>Eukaryota</taxon>
        <taxon>Metazoa</taxon>
        <taxon>Ecdysozoa</taxon>
        <taxon>Arthropoda</taxon>
        <taxon>Hexapoda</taxon>
        <taxon>Insecta</taxon>
        <taxon>Pterygota</taxon>
        <taxon>Neoptera</taxon>
        <taxon>Endopterygota</taxon>
        <taxon>Lepidoptera</taxon>
        <taxon>Glossata</taxon>
        <taxon>Ditrysia</taxon>
        <taxon>Papilionoidea</taxon>
        <taxon>Papilionidae</taxon>
        <taxon>Parnassiinae</taxon>
        <taxon>Parnassini</taxon>
        <taxon>Parnassius</taxon>
        <taxon>Parnassius</taxon>
    </lineage>
</organism>
<evidence type="ECO:0000313" key="2">
    <source>
        <dbReference type="EMBL" id="CAG4942798.1"/>
    </source>
</evidence>
<feature type="region of interest" description="Disordered" evidence="1">
    <location>
        <begin position="1"/>
        <end position="31"/>
    </location>
</feature>
<evidence type="ECO:0000313" key="3">
    <source>
        <dbReference type="Proteomes" id="UP000691718"/>
    </source>
</evidence>
<protein>
    <submittedName>
        <fullName evidence="2">(apollo) hypothetical protein</fullName>
    </submittedName>
</protein>
<reference evidence="2" key="1">
    <citation type="submission" date="2021-04" db="EMBL/GenBank/DDBJ databases">
        <authorList>
            <person name="Tunstrom K."/>
        </authorList>
    </citation>
    <scope>NUCLEOTIDE SEQUENCE</scope>
</reference>
<sequence length="129" mass="14838">MNREDLLRLIDNNRETSSQSPKRPFKEDESLQNISDGFYDKNAVLADELTEHLMEDLNVSAMKTNEYQLTLQDKSPCSVYSRSITPVHSQSEIKINSENVYIDNRDSPSKLSDKPTPSEYNSFYIKISV</sequence>
<gene>
    <name evidence="2" type="ORF">PAPOLLO_LOCUS2524</name>
</gene>
<name>A0A8S3W5V7_PARAO</name>
<comment type="caution">
    <text evidence="2">The sequence shown here is derived from an EMBL/GenBank/DDBJ whole genome shotgun (WGS) entry which is preliminary data.</text>
</comment>
<dbReference type="AlphaFoldDB" id="A0A8S3W5V7"/>
<dbReference type="OrthoDB" id="7483126at2759"/>
<dbReference type="EMBL" id="CAJQZP010000171">
    <property type="protein sequence ID" value="CAG4942798.1"/>
    <property type="molecule type" value="Genomic_DNA"/>
</dbReference>
<feature type="compositionally biased region" description="Basic and acidic residues" evidence="1">
    <location>
        <begin position="1"/>
        <end position="14"/>
    </location>
</feature>
<evidence type="ECO:0000256" key="1">
    <source>
        <dbReference type="SAM" id="MobiDB-lite"/>
    </source>
</evidence>
<accession>A0A8S3W5V7</accession>
<proteinExistence type="predicted"/>
<dbReference type="Proteomes" id="UP000691718">
    <property type="component" value="Unassembled WGS sequence"/>
</dbReference>